<name>V4AJY5_LOTGI</name>
<evidence type="ECO:0000256" key="5">
    <source>
        <dbReference type="ARBA" id="ARBA00022618"/>
    </source>
</evidence>
<evidence type="ECO:0000256" key="4">
    <source>
        <dbReference type="ARBA" id="ARBA00012483"/>
    </source>
</evidence>
<evidence type="ECO:0000256" key="7">
    <source>
        <dbReference type="ARBA" id="ARBA00022776"/>
    </source>
</evidence>
<evidence type="ECO:0000256" key="2">
    <source>
        <dbReference type="ARBA" id="ARBA00004123"/>
    </source>
</evidence>
<evidence type="ECO:0000256" key="6">
    <source>
        <dbReference type="ARBA" id="ARBA00022679"/>
    </source>
</evidence>
<dbReference type="PANTHER" id="PTHR16079">
    <property type="entry name" value="UBIQUITIN LIGASE PROTEIN CHFR"/>
    <property type="match status" value="1"/>
</dbReference>
<organism evidence="13 14">
    <name type="scientific">Lottia gigantea</name>
    <name type="common">Giant owl limpet</name>
    <dbReference type="NCBI Taxonomy" id="225164"/>
    <lineage>
        <taxon>Eukaryota</taxon>
        <taxon>Metazoa</taxon>
        <taxon>Spiralia</taxon>
        <taxon>Lophotrochozoa</taxon>
        <taxon>Mollusca</taxon>
        <taxon>Gastropoda</taxon>
        <taxon>Patellogastropoda</taxon>
        <taxon>Lottioidea</taxon>
        <taxon>Lottiidae</taxon>
        <taxon>Lottia</taxon>
    </lineage>
</organism>
<dbReference type="Gene3D" id="2.60.200.20">
    <property type="match status" value="1"/>
</dbReference>
<dbReference type="KEGG" id="lgi:LOTGIDRAFT_159433"/>
<keyword evidence="9" id="KW-0539">Nucleus</keyword>
<protein>
    <recommendedName>
        <fullName evidence="4">RING-type E3 ubiquitin transferase</fullName>
        <ecNumber evidence="4">2.3.2.27</ecNumber>
    </recommendedName>
</protein>
<dbReference type="STRING" id="225164.V4AJY5"/>
<evidence type="ECO:0000313" key="13">
    <source>
        <dbReference type="EMBL" id="ESO97402.1"/>
    </source>
</evidence>
<dbReference type="InterPro" id="IPR052256">
    <property type="entry name" value="E3_ubiquitin-ligase_CHFR"/>
</dbReference>
<feature type="region of interest" description="Disordered" evidence="11">
    <location>
        <begin position="122"/>
        <end position="187"/>
    </location>
</feature>
<dbReference type="GO" id="GO:0016567">
    <property type="term" value="P:protein ubiquitination"/>
    <property type="evidence" value="ECO:0007669"/>
    <property type="project" value="UniProtKB-UniPathway"/>
</dbReference>
<dbReference type="SUPFAM" id="SSF49879">
    <property type="entry name" value="SMAD/FHA domain"/>
    <property type="match status" value="1"/>
</dbReference>
<dbReference type="CTD" id="20238051"/>
<comment type="subcellular location">
    <subcellularLocation>
        <location evidence="2">Nucleus</location>
    </subcellularLocation>
</comment>
<dbReference type="Proteomes" id="UP000030746">
    <property type="component" value="Unassembled WGS sequence"/>
</dbReference>
<keyword evidence="6" id="KW-0808">Transferase</keyword>
<evidence type="ECO:0000256" key="11">
    <source>
        <dbReference type="SAM" id="MobiDB-lite"/>
    </source>
</evidence>
<evidence type="ECO:0000259" key="12">
    <source>
        <dbReference type="PROSITE" id="PS50006"/>
    </source>
</evidence>
<comment type="catalytic activity">
    <reaction evidence="1">
        <text>S-ubiquitinyl-[E2 ubiquitin-conjugating enzyme]-L-cysteine + [acceptor protein]-L-lysine = [E2 ubiquitin-conjugating enzyme]-L-cysteine + N(6)-ubiquitinyl-[acceptor protein]-L-lysine.</text>
        <dbReference type="EC" id="2.3.2.27"/>
    </reaction>
</comment>
<gene>
    <name evidence="13" type="ORF">LOTGIDRAFT_159433</name>
</gene>
<evidence type="ECO:0000313" key="14">
    <source>
        <dbReference type="Proteomes" id="UP000030746"/>
    </source>
</evidence>
<dbReference type="GO" id="GO:0051301">
    <property type="term" value="P:cell division"/>
    <property type="evidence" value="ECO:0007669"/>
    <property type="project" value="UniProtKB-KW"/>
</dbReference>
<dbReference type="OrthoDB" id="1305878at2759"/>
<evidence type="ECO:0000256" key="8">
    <source>
        <dbReference type="ARBA" id="ARBA00022786"/>
    </source>
</evidence>
<dbReference type="HOGENOM" id="CLU_832320_0_0_1"/>
<dbReference type="EMBL" id="KB201305">
    <property type="protein sequence ID" value="ESO97402.1"/>
    <property type="molecule type" value="Genomic_DNA"/>
</dbReference>
<dbReference type="EC" id="2.3.2.27" evidence="4"/>
<dbReference type="GO" id="GO:0006511">
    <property type="term" value="P:ubiquitin-dependent protein catabolic process"/>
    <property type="evidence" value="ECO:0007669"/>
    <property type="project" value="TreeGrafter"/>
</dbReference>
<dbReference type="UniPathway" id="UPA00143"/>
<dbReference type="Pfam" id="PF00498">
    <property type="entry name" value="FHA"/>
    <property type="match status" value="1"/>
</dbReference>
<dbReference type="GeneID" id="20238051"/>
<keyword evidence="7" id="KW-0498">Mitosis</keyword>
<feature type="domain" description="FHA" evidence="12">
    <location>
        <begin position="30"/>
        <end position="79"/>
    </location>
</feature>
<evidence type="ECO:0000256" key="1">
    <source>
        <dbReference type="ARBA" id="ARBA00000900"/>
    </source>
</evidence>
<evidence type="ECO:0000256" key="3">
    <source>
        <dbReference type="ARBA" id="ARBA00004906"/>
    </source>
</evidence>
<keyword evidence="5" id="KW-0132">Cell division</keyword>
<dbReference type="GO" id="GO:0061630">
    <property type="term" value="F:ubiquitin protein ligase activity"/>
    <property type="evidence" value="ECO:0007669"/>
    <property type="project" value="UniProtKB-EC"/>
</dbReference>
<dbReference type="InterPro" id="IPR008984">
    <property type="entry name" value="SMAD_FHA_dom_sf"/>
</dbReference>
<comment type="pathway">
    <text evidence="3">Protein modification; protein ubiquitination.</text>
</comment>
<keyword evidence="14" id="KW-1185">Reference proteome</keyword>
<proteinExistence type="predicted"/>
<dbReference type="GO" id="GO:0005634">
    <property type="term" value="C:nucleus"/>
    <property type="evidence" value="ECO:0007669"/>
    <property type="project" value="UniProtKB-SubCell"/>
</dbReference>
<dbReference type="SMART" id="SM00240">
    <property type="entry name" value="FHA"/>
    <property type="match status" value="1"/>
</dbReference>
<accession>V4AJY5</accession>
<dbReference type="OMA" id="ALPSAPX"/>
<dbReference type="InterPro" id="IPR000253">
    <property type="entry name" value="FHA_dom"/>
</dbReference>
<feature type="compositionally biased region" description="Basic and acidic residues" evidence="11">
    <location>
        <begin position="152"/>
        <end position="187"/>
    </location>
</feature>
<keyword evidence="8" id="KW-0833">Ubl conjugation pathway</keyword>
<dbReference type="PROSITE" id="PS50006">
    <property type="entry name" value="FHA_DOMAIN"/>
    <property type="match status" value="1"/>
</dbReference>
<dbReference type="AlphaFoldDB" id="V4AJY5"/>
<sequence>MDEAKMEPYAQLVSLTDVDSPAIVVSKSPFVIGRHSDCDIPLVGNKYVSRLHCSIKKDEKGIILEDGSSNGTLLNKEVKLSSYERAAEYLKHGDEFYVVYKKYDPSLNVGFVYQELKQLKKEEEESEEESDVNVGDSTLVDDDLNVVPSPDPKLKRLKSVEGEEPPSKRTKTSCETKEDQKGKSESKDDALAESLQCMICQEILHDCIRYIANRINYATFLFLDPYQNYLESKNITIKELLKICLEKKESGVYNGRATYAEVNLNSNSVLCYACGLRNFKELVYQYRCDIPEEDLPDEVNKKPNCYWGKNCRTQKNKPQHATRFNHICEQTRTT</sequence>
<keyword evidence="10" id="KW-0131">Cell cycle</keyword>
<reference evidence="13 14" key="1">
    <citation type="journal article" date="2013" name="Nature">
        <title>Insights into bilaterian evolution from three spiralian genomes.</title>
        <authorList>
            <person name="Simakov O."/>
            <person name="Marletaz F."/>
            <person name="Cho S.J."/>
            <person name="Edsinger-Gonzales E."/>
            <person name="Havlak P."/>
            <person name="Hellsten U."/>
            <person name="Kuo D.H."/>
            <person name="Larsson T."/>
            <person name="Lv J."/>
            <person name="Arendt D."/>
            <person name="Savage R."/>
            <person name="Osoegawa K."/>
            <person name="de Jong P."/>
            <person name="Grimwood J."/>
            <person name="Chapman J.A."/>
            <person name="Shapiro H."/>
            <person name="Aerts A."/>
            <person name="Otillar R.P."/>
            <person name="Terry A.Y."/>
            <person name="Boore J.L."/>
            <person name="Grigoriev I.V."/>
            <person name="Lindberg D.R."/>
            <person name="Seaver E.C."/>
            <person name="Weisblat D.A."/>
            <person name="Putnam N.H."/>
            <person name="Rokhsar D.S."/>
        </authorList>
    </citation>
    <scope>NUCLEOTIDE SEQUENCE [LARGE SCALE GENOMIC DNA]</scope>
</reference>
<evidence type="ECO:0000256" key="9">
    <source>
        <dbReference type="ARBA" id="ARBA00023242"/>
    </source>
</evidence>
<dbReference type="RefSeq" id="XP_009051995.1">
    <property type="nucleotide sequence ID" value="XM_009053747.1"/>
</dbReference>
<dbReference type="Pfam" id="PF17979">
    <property type="entry name" value="zf-CRD"/>
    <property type="match status" value="1"/>
</dbReference>
<dbReference type="PANTHER" id="PTHR16079:SF4">
    <property type="entry name" value="E3 UBIQUITIN-PROTEIN LIGASE CHFR"/>
    <property type="match status" value="1"/>
</dbReference>
<dbReference type="InterPro" id="IPR040909">
    <property type="entry name" value="CHFR_Znf-CRD"/>
</dbReference>
<evidence type="ECO:0000256" key="10">
    <source>
        <dbReference type="ARBA" id="ARBA00023306"/>
    </source>
</evidence>